<keyword evidence="2" id="KW-0802">TPR repeat</keyword>
<feature type="domain" description="F-box" evidence="3">
    <location>
        <begin position="142"/>
        <end position="188"/>
    </location>
</feature>
<keyword evidence="5" id="KW-1185">Reference proteome</keyword>
<dbReference type="STRING" id="39966.A0A369JEA0"/>
<evidence type="ECO:0000256" key="1">
    <source>
        <dbReference type="ARBA" id="ARBA00022737"/>
    </source>
</evidence>
<proteinExistence type="predicted"/>
<dbReference type="SUPFAM" id="SSF52047">
    <property type="entry name" value="RNI-like"/>
    <property type="match status" value="1"/>
</dbReference>
<dbReference type="InterPro" id="IPR001810">
    <property type="entry name" value="F-box_dom"/>
</dbReference>
<organism evidence="4 5">
    <name type="scientific">Hypsizygus marmoreus</name>
    <name type="common">White beech mushroom</name>
    <name type="synonym">Agaricus marmoreus</name>
    <dbReference type="NCBI Taxonomy" id="39966"/>
    <lineage>
        <taxon>Eukaryota</taxon>
        <taxon>Fungi</taxon>
        <taxon>Dikarya</taxon>
        <taxon>Basidiomycota</taxon>
        <taxon>Agaricomycotina</taxon>
        <taxon>Agaricomycetes</taxon>
        <taxon>Agaricomycetidae</taxon>
        <taxon>Agaricales</taxon>
        <taxon>Tricholomatineae</taxon>
        <taxon>Lyophyllaceae</taxon>
        <taxon>Hypsizygus</taxon>
    </lineage>
</organism>
<dbReference type="InterPro" id="IPR032675">
    <property type="entry name" value="LRR_dom_sf"/>
</dbReference>
<dbReference type="Pfam" id="PF12937">
    <property type="entry name" value="F-box-like"/>
    <property type="match status" value="1"/>
</dbReference>
<gene>
    <name evidence="4" type="primary">pof3</name>
    <name evidence="4" type="ORF">Hypma_000709</name>
</gene>
<dbReference type="SUPFAM" id="SSF81383">
    <property type="entry name" value="F-box domain"/>
    <property type="match status" value="1"/>
</dbReference>
<dbReference type="Proteomes" id="UP000076154">
    <property type="component" value="Unassembled WGS sequence"/>
</dbReference>
<dbReference type="PANTHER" id="PTHR22904:SF523">
    <property type="entry name" value="STRESS-INDUCED-PHOSPHOPROTEIN 1"/>
    <property type="match status" value="1"/>
</dbReference>
<dbReference type="AlphaFoldDB" id="A0A369JEA0"/>
<dbReference type="GO" id="GO:0051879">
    <property type="term" value="F:Hsp90 protein binding"/>
    <property type="evidence" value="ECO:0007669"/>
    <property type="project" value="TreeGrafter"/>
</dbReference>
<reference evidence="4" key="1">
    <citation type="submission" date="2018-04" db="EMBL/GenBank/DDBJ databases">
        <title>Whole genome sequencing of Hypsizygus marmoreus.</title>
        <authorList>
            <person name="Choi I.-G."/>
            <person name="Min B."/>
            <person name="Kim J.-G."/>
            <person name="Kim S."/>
            <person name="Oh Y.-L."/>
            <person name="Kong W.-S."/>
            <person name="Park H."/>
            <person name="Jeong J."/>
            <person name="Song E.-S."/>
        </authorList>
    </citation>
    <scope>NUCLEOTIDE SEQUENCE [LARGE SCALE GENOMIC DNA]</scope>
    <source>
        <strain evidence="4">51987-8</strain>
    </source>
</reference>
<dbReference type="PANTHER" id="PTHR22904">
    <property type="entry name" value="TPR REPEAT CONTAINING PROTEIN"/>
    <property type="match status" value="1"/>
</dbReference>
<dbReference type="Gene3D" id="1.20.1280.50">
    <property type="match status" value="1"/>
</dbReference>
<dbReference type="Gene3D" id="3.80.10.10">
    <property type="entry name" value="Ribonuclease Inhibitor"/>
    <property type="match status" value="1"/>
</dbReference>
<evidence type="ECO:0000313" key="5">
    <source>
        <dbReference type="Proteomes" id="UP000076154"/>
    </source>
</evidence>
<accession>A0A369JEA0</accession>
<dbReference type="Gene3D" id="1.25.40.10">
    <property type="entry name" value="Tetratricopeptide repeat domain"/>
    <property type="match status" value="1"/>
</dbReference>
<dbReference type="SMART" id="SM00028">
    <property type="entry name" value="TPR"/>
    <property type="match status" value="2"/>
</dbReference>
<dbReference type="OrthoDB" id="445556at2759"/>
<name>A0A369JEA0_HYPMA</name>
<protein>
    <submittedName>
        <fullName evidence="4">F-box/TPR repeat protein pof3</fullName>
    </submittedName>
</protein>
<dbReference type="EMBL" id="LUEZ02000107">
    <property type="protein sequence ID" value="RDB18023.1"/>
    <property type="molecule type" value="Genomic_DNA"/>
</dbReference>
<dbReference type="InParanoid" id="A0A369JEA0"/>
<dbReference type="InterPro" id="IPR011990">
    <property type="entry name" value="TPR-like_helical_dom_sf"/>
</dbReference>
<sequence length="565" mass="63685">MSWKASFSQGILAFQASRLDEALVHFTKALEEDGGDVQHRVYDSRAAVYEKLGKPKEALRDAKAVIKLAQDQWQGYARAARLFLLARKLDASLTMVNMALDRIGPSNTIRHVELSKLRDEVTVAQRALEQAKRASQNHSVVLPVELLVEVLHMVIQDTPAELVTVLHVCRHWRNVIWHTPSLWRNLVLTHRSPIRKLSLWTERSKGRVLELHVRRSTNNHLDWPPTQLRDFRWDKLRTCTLENWDMIHYVKQLTSAPPALTDLEELVIGHEEYQTKMEPSLFPTLDNSKLRSLTFLRFEFSWRLASTHVKNLASLQVFGNSLDPEFFFPTLKANQTLESFMMYHPSSRWLPGPIASPLCFPQLTHVELGGYWATSVIENMVLPAVQVLQIHGAGGSLDRAFSRLTEGPRNLKQLVVGKCSITPSILTTFLRKTPSLIDLQLLKLSNVANYVVEALATPVVDAQATSASNPATEASGMLCPSLMHFNVSDSPDVKTGPLVRLVKSRLHALSSPVTDAEPSIACAKIMSLAFNGCDQVDADWIPWFRTNVESVSCIYNTKKKAAWKR</sequence>
<dbReference type="InterPro" id="IPR019734">
    <property type="entry name" value="TPR_rpt"/>
</dbReference>
<evidence type="ECO:0000256" key="2">
    <source>
        <dbReference type="ARBA" id="ARBA00022803"/>
    </source>
</evidence>
<evidence type="ECO:0000313" key="4">
    <source>
        <dbReference type="EMBL" id="RDB18023.1"/>
    </source>
</evidence>
<evidence type="ECO:0000259" key="3">
    <source>
        <dbReference type="Pfam" id="PF12937"/>
    </source>
</evidence>
<comment type="caution">
    <text evidence="4">The sequence shown here is derived from an EMBL/GenBank/DDBJ whole genome shotgun (WGS) entry which is preliminary data.</text>
</comment>
<dbReference type="InterPro" id="IPR036047">
    <property type="entry name" value="F-box-like_dom_sf"/>
</dbReference>
<dbReference type="SUPFAM" id="SSF48452">
    <property type="entry name" value="TPR-like"/>
    <property type="match status" value="1"/>
</dbReference>
<keyword evidence="1" id="KW-0677">Repeat</keyword>